<feature type="chain" id="PRO_5029521487" evidence="1">
    <location>
        <begin position="21"/>
        <end position="128"/>
    </location>
</feature>
<dbReference type="Proteomes" id="UP000420562">
    <property type="component" value="Unassembled WGS sequence"/>
</dbReference>
<dbReference type="RefSeq" id="WP_151127624.1">
    <property type="nucleotide sequence ID" value="NZ_VZQZ01000002.1"/>
</dbReference>
<name>A0A7J4ZU74_9BACT</name>
<evidence type="ECO:0000313" key="2">
    <source>
        <dbReference type="EMBL" id="KAB0666896.1"/>
    </source>
</evidence>
<accession>A0A7J4ZU74</accession>
<reference evidence="2 3" key="1">
    <citation type="submission" date="2019-09" db="EMBL/GenBank/DDBJ databases">
        <title>Geobacter sp. Red96, a novel strain isolated from paddy soil.</title>
        <authorList>
            <person name="Xu Z."/>
            <person name="Masuda Y."/>
            <person name="Itoh H."/>
            <person name="Senoo K."/>
        </authorList>
    </citation>
    <scope>NUCLEOTIDE SEQUENCE [LARGE SCALE GENOMIC DNA]</scope>
    <source>
        <strain evidence="2 3">Red96</strain>
    </source>
</reference>
<organism evidence="2 3">
    <name type="scientific">Oryzomonas japonica</name>
    <dbReference type="NCBI Taxonomy" id="2603858"/>
    <lineage>
        <taxon>Bacteria</taxon>
        <taxon>Pseudomonadati</taxon>
        <taxon>Thermodesulfobacteriota</taxon>
        <taxon>Desulfuromonadia</taxon>
        <taxon>Geobacterales</taxon>
        <taxon>Geobacteraceae</taxon>
        <taxon>Oryzomonas</taxon>
    </lineage>
</organism>
<keyword evidence="3" id="KW-1185">Reference proteome</keyword>
<proteinExistence type="predicted"/>
<comment type="caution">
    <text evidence="2">The sequence shown here is derived from an EMBL/GenBank/DDBJ whole genome shotgun (WGS) entry which is preliminary data.</text>
</comment>
<evidence type="ECO:0000256" key="1">
    <source>
        <dbReference type="SAM" id="SignalP"/>
    </source>
</evidence>
<evidence type="ECO:0000313" key="3">
    <source>
        <dbReference type="Proteomes" id="UP000420562"/>
    </source>
</evidence>
<dbReference type="EMBL" id="VZQZ01000002">
    <property type="protein sequence ID" value="KAB0666896.1"/>
    <property type="molecule type" value="Genomic_DNA"/>
</dbReference>
<sequence length="128" mass="12826">MKKTVVFAVMALLSASSVFAASTKIDLDISSTGKSGLSLYGGKTGVTISPGAAGTTLIGKTSTGVGLGAITDTPGYALETQHKNGTKAYGSAYDSTSIYQKDVTAGTSDTSGYSKTGSDAFGTGWTTM</sequence>
<dbReference type="AlphaFoldDB" id="A0A7J4ZU74"/>
<feature type="signal peptide" evidence="1">
    <location>
        <begin position="1"/>
        <end position="20"/>
    </location>
</feature>
<gene>
    <name evidence="2" type="ORF">F6V25_05650</name>
</gene>
<protein>
    <submittedName>
        <fullName evidence="2">Uncharacterized protein</fullName>
    </submittedName>
</protein>
<keyword evidence="1" id="KW-0732">Signal</keyword>